<dbReference type="KEGG" id="cut:CUTER_02065"/>
<reference evidence="2 3" key="1">
    <citation type="journal article" date="2015" name="Genome Announc.">
        <title>Virulence Factor Genes Detected in the Complete Genome Sequence of Corynebacterium uterequi DSM 45634, Isolated from the Uterus of a Maiden Mare.</title>
        <authorList>
            <person name="Ruckert C."/>
            <person name="Kriete M."/>
            <person name="Jaenicke S."/>
            <person name="Winkler A."/>
            <person name="Tauch A."/>
        </authorList>
    </citation>
    <scope>NUCLEOTIDE SEQUENCE [LARGE SCALE GENOMIC DNA]</scope>
    <source>
        <strain evidence="2 3">DSM 45634</strain>
    </source>
</reference>
<dbReference type="AlphaFoldDB" id="A0A0G3HEM9"/>
<feature type="compositionally biased region" description="Pro residues" evidence="1">
    <location>
        <begin position="247"/>
        <end position="264"/>
    </location>
</feature>
<reference evidence="3" key="2">
    <citation type="submission" date="2015-05" db="EMBL/GenBank/DDBJ databases">
        <title>Complete genome sequence of Corynebacterium uterequi DSM 45634, isolated from the uterus of a maiden mare.</title>
        <authorList>
            <person name="Ruckert C."/>
            <person name="Albersmeier A."/>
            <person name="Winkler A."/>
            <person name="Tauch A."/>
        </authorList>
    </citation>
    <scope>NUCLEOTIDE SEQUENCE [LARGE SCALE GENOMIC DNA]</scope>
    <source>
        <strain evidence="3">DSM 45634</strain>
    </source>
</reference>
<dbReference type="RefSeq" id="WP_047259018.1">
    <property type="nucleotide sequence ID" value="NZ_CP011546.1"/>
</dbReference>
<gene>
    <name evidence="2" type="ORF">CUTER_02065</name>
</gene>
<protein>
    <submittedName>
        <fullName evidence="2">Uncharacterized protein</fullName>
    </submittedName>
</protein>
<evidence type="ECO:0000256" key="1">
    <source>
        <dbReference type="SAM" id="MobiDB-lite"/>
    </source>
</evidence>
<evidence type="ECO:0000313" key="2">
    <source>
        <dbReference type="EMBL" id="AKK10428.1"/>
    </source>
</evidence>
<feature type="compositionally biased region" description="Low complexity" evidence="1">
    <location>
        <begin position="265"/>
        <end position="287"/>
    </location>
</feature>
<organism evidence="2 3">
    <name type="scientific">Corynebacterium uterequi</name>
    <dbReference type="NCBI Taxonomy" id="1072256"/>
    <lineage>
        <taxon>Bacteria</taxon>
        <taxon>Bacillati</taxon>
        <taxon>Actinomycetota</taxon>
        <taxon>Actinomycetes</taxon>
        <taxon>Mycobacteriales</taxon>
        <taxon>Corynebacteriaceae</taxon>
        <taxon>Corynebacterium</taxon>
    </lineage>
</organism>
<feature type="region of interest" description="Disordered" evidence="1">
    <location>
        <begin position="234"/>
        <end position="287"/>
    </location>
</feature>
<sequence length="287" mass="28326">MNVDTHLPVFDAFDDAVATFAAVAGDAFPALELPINAVRTAFSTIEGLDPEVLVTAVADATGIGQDDLATDRWRDTATTVLPGVAEGVLSQGLVDALAGYESERAQAHDLHASATDCAEVLTGLNRDCTEAVVETLEAATALVRSLAGVLSAVIGAAAVVAPPLAGLLKAGIEQGSAVIAKTLEVGVGICTDRDVAVAGCLEQLATMLEQHGQAPAAAAASVASAASMPAAAGPAAVEPSVETPPGAVAPPPPTPAPEPAPAPASEPTDTASSATSGAGTAWKAGTW</sequence>
<feature type="compositionally biased region" description="Low complexity" evidence="1">
    <location>
        <begin position="234"/>
        <end position="246"/>
    </location>
</feature>
<name>A0A0G3HEM9_9CORY</name>
<dbReference type="EMBL" id="CP011546">
    <property type="protein sequence ID" value="AKK10428.1"/>
    <property type="molecule type" value="Genomic_DNA"/>
</dbReference>
<keyword evidence="3" id="KW-1185">Reference proteome</keyword>
<dbReference type="Proteomes" id="UP000035548">
    <property type="component" value="Chromosome"/>
</dbReference>
<proteinExistence type="predicted"/>
<evidence type="ECO:0000313" key="3">
    <source>
        <dbReference type="Proteomes" id="UP000035548"/>
    </source>
</evidence>
<dbReference type="STRING" id="1072256.CUTER_02065"/>
<accession>A0A0G3HEM9</accession>
<dbReference type="PATRIC" id="fig|1072256.5.peg.407"/>